<dbReference type="PANTHER" id="PTHR11207">
    <property type="entry name" value="RIBONUCLEASE III"/>
    <property type="match status" value="1"/>
</dbReference>
<sequence>MKKRSHSEFATGTLPSSGDGVASKKLKIPDALSLLSLDQRLATLSQTLLPVWKALGKAARTPSEPTFDEGSTNDEGNRGNALVPTANVANGNTTTGNYSTAVSLTRWDVADIPKSFPPLPSVLDPTYERAALTHAGVGYDRGTLNYERLEWIGDAYLYIISSGFIWQTFQSLPPGKCAQLREALVRNTTLCEYSVQYGLDRRATFTEEFNQGGRRNGTSASAETRTKVLGDLFEAYTAAIILSDPVNGLARASEWLKALWSKTIASEIVKESRRQHYSATVNLPALGQAARDPKTAKDAEPLPDLETAKTRLATAIAVRGVTVRYKDVDTDKQKKDKLTGLPLYTVEAVLDGWGETHKRLGSGTGQSKKEAGQKAAQRALENKALMKVYMDKKARFLAAREAQQVEAGLIQPNPETGQGGAP</sequence>
<evidence type="ECO:0000256" key="5">
    <source>
        <dbReference type="PROSITE-ProRule" id="PRU00266"/>
    </source>
</evidence>
<dbReference type="GO" id="GO:0034475">
    <property type="term" value="P:U4 snRNA 3'-end processing"/>
    <property type="evidence" value="ECO:0007669"/>
    <property type="project" value="TreeGrafter"/>
</dbReference>
<comment type="caution">
    <text evidence="9">The sequence shown here is derived from an EMBL/GenBank/DDBJ whole genome shotgun (WGS) entry which is preliminary data.</text>
</comment>
<dbReference type="SUPFAM" id="SSF69065">
    <property type="entry name" value="RNase III domain-like"/>
    <property type="match status" value="1"/>
</dbReference>
<dbReference type="PROSITE" id="PS50142">
    <property type="entry name" value="RNASE_3_2"/>
    <property type="match status" value="1"/>
</dbReference>
<evidence type="ECO:0000256" key="1">
    <source>
        <dbReference type="ARBA" id="ARBA00022722"/>
    </source>
</evidence>
<evidence type="ECO:0000259" key="8">
    <source>
        <dbReference type="PROSITE" id="PS50142"/>
    </source>
</evidence>
<evidence type="ECO:0000256" key="3">
    <source>
        <dbReference type="ARBA" id="ARBA00022801"/>
    </source>
</evidence>
<keyword evidence="10" id="KW-1185">Reference proteome</keyword>
<dbReference type="GO" id="GO:0004525">
    <property type="term" value="F:ribonuclease III activity"/>
    <property type="evidence" value="ECO:0007669"/>
    <property type="project" value="InterPro"/>
</dbReference>
<dbReference type="EMBL" id="JANBVO010000009">
    <property type="protein sequence ID" value="KAJ9149957.1"/>
    <property type="molecule type" value="Genomic_DNA"/>
</dbReference>
<dbReference type="GO" id="GO:0005654">
    <property type="term" value="C:nucleoplasm"/>
    <property type="evidence" value="ECO:0007669"/>
    <property type="project" value="TreeGrafter"/>
</dbReference>
<reference evidence="9" key="1">
    <citation type="submission" date="2022-07" db="EMBL/GenBank/DDBJ databases">
        <title>Fungi with potential for degradation of polypropylene.</title>
        <authorList>
            <person name="Gostincar C."/>
        </authorList>
    </citation>
    <scope>NUCLEOTIDE SEQUENCE</scope>
    <source>
        <strain evidence="9">EXF-13308</strain>
    </source>
</reference>
<dbReference type="InterPro" id="IPR036389">
    <property type="entry name" value="RNase_III_sf"/>
</dbReference>
<accession>A0AA38VSP2</accession>
<feature type="domain" description="DRBM" evidence="7">
    <location>
        <begin position="307"/>
        <end position="385"/>
    </location>
</feature>
<dbReference type="GO" id="GO:0006369">
    <property type="term" value="P:termination of RNA polymerase II transcription"/>
    <property type="evidence" value="ECO:0007669"/>
    <property type="project" value="TreeGrafter"/>
</dbReference>
<name>A0AA38VSP2_9PEZI</name>
<gene>
    <name evidence="9" type="ORF">NKR23_g3906</name>
</gene>
<dbReference type="Gene3D" id="3.30.160.20">
    <property type="match status" value="1"/>
</dbReference>
<evidence type="ECO:0000313" key="10">
    <source>
        <dbReference type="Proteomes" id="UP001174694"/>
    </source>
</evidence>
<dbReference type="Proteomes" id="UP001174694">
    <property type="component" value="Unassembled WGS sequence"/>
</dbReference>
<keyword evidence="2" id="KW-0255">Endonuclease</keyword>
<evidence type="ECO:0000256" key="6">
    <source>
        <dbReference type="SAM" id="MobiDB-lite"/>
    </source>
</evidence>
<proteinExistence type="predicted"/>
<dbReference type="InterPro" id="IPR014720">
    <property type="entry name" value="dsRBD_dom"/>
</dbReference>
<keyword evidence="4 5" id="KW-0694">RNA-binding</keyword>
<feature type="region of interest" description="Disordered" evidence="6">
    <location>
        <begin position="60"/>
        <end position="80"/>
    </location>
</feature>
<dbReference type="Pfam" id="PF00636">
    <property type="entry name" value="Ribonuclease_3"/>
    <property type="match status" value="1"/>
</dbReference>
<dbReference type="SMART" id="SM00535">
    <property type="entry name" value="RIBOc"/>
    <property type="match status" value="1"/>
</dbReference>
<dbReference type="CDD" id="cd00593">
    <property type="entry name" value="RIBOc"/>
    <property type="match status" value="1"/>
</dbReference>
<dbReference type="Pfam" id="PF00035">
    <property type="entry name" value="dsrm"/>
    <property type="match status" value="1"/>
</dbReference>
<evidence type="ECO:0000313" key="9">
    <source>
        <dbReference type="EMBL" id="KAJ9149957.1"/>
    </source>
</evidence>
<evidence type="ECO:0000256" key="4">
    <source>
        <dbReference type="ARBA" id="ARBA00022884"/>
    </source>
</evidence>
<keyword evidence="3" id="KW-0378">Hydrolase</keyword>
<dbReference type="Gene3D" id="1.10.1520.10">
    <property type="entry name" value="Ribonuclease III domain"/>
    <property type="match status" value="1"/>
</dbReference>
<feature type="region of interest" description="Disordered" evidence="6">
    <location>
        <begin position="1"/>
        <end position="22"/>
    </location>
</feature>
<dbReference type="AlphaFoldDB" id="A0AA38VSP2"/>
<organism evidence="9 10">
    <name type="scientific">Pleurostoma richardsiae</name>
    <dbReference type="NCBI Taxonomy" id="41990"/>
    <lineage>
        <taxon>Eukaryota</taxon>
        <taxon>Fungi</taxon>
        <taxon>Dikarya</taxon>
        <taxon>Ascomycota</taxon>
        <taxon>Pezizomycotina</taxon>
        <taxon>Sordariomycetes</taxon>
        <taxon>Sordariomycetidae</taxon>
        <taxon>Calosphaeriales</taxon>
        <taxon>Pleurostomataceae</taxon>
        <taxon>Pleurostoma</taxon>
    </lineage>
</organism>
<dbReference type="PANTHER" id="PTHR11207:SF0">
    <property type="entry name" value="RIBONUCLEASE 3"/>
    <property type="match status" value="1"/>
</dbReference>
<dbReference type="GO" id="GO:0003723">
    <property type="term" value="F:RNA binding"/>
    <property type="evidence" value="ECO:0007669"/>
    <property type="project" value="UniProtKB-UniRule"/>
</dbReference>
<evidence type="ECO:0000256" key="2">
    <source>
        <dbReference type="ARBA" id="ARBA00022759"/>
    </source>
</evidence>
<evidence type="ECO:0000259" key="7">
    <source>
        <dbReference type="PROSITE" id="PS50137"/>
    </source>
</evidence>
<dbReference type="SUPFAM" id="SSF54768">
    <property type="entry name" value="dsRNA-binding domain-like"/>
    <property type="match status" value="1"/>
</dbReference>
<protein>
    <submittedName>
        <fullName evidence="9">Ribonuclease III</fullName>
    </submittedName>
</protein>
<feature type="domain" description="RNase III" evidence="8">
    <location>
        <begin position="109"/>
        <end position="245"/>
    </location>
</feature>
<dbReference type="SMART" id="SM00358">
    <property type="entry name" value="DSRM"/>
    <property type="match status" value="1"/>
</dbReference>
<dbReference type="PROSITE" id="PS50137">
    <property type="entry name" value="DS_RBD"/>
    <property type="match status" value="1"/>
</dbReference>
<keyword evidence="1" id="KW-0540">Nuclease</keyword>
<dbReference type="GO" id="GO:0006364">
    <property type="term" value="P:rRNA processing"/>
    <property type="evidence" value="ECO:0007669"/>
    <property type="project" value="TreeGrafter"/>
</dbReference>
<feature type="region of interest" description="Disordered" evidence="6">
    <location>
        <begin position="357"/>
        <end position="376"/>
    </location>
</feature>
<dbReference type="InterPro" id="IPR000999">
    <property type="entry name" value="RNase_III_dom"/>
</dbReference>